<evidence type="ECO:0000256" key="7">
    <source>
        <dbReference type="ARBA" id="ARBA00023268"/>
    </source>
</evidence>
<gene>
    <name evidence="11" type="ORF">JOC49_000885</name>
</gene>
<protein>
    <recommendedName>
        <fullName evidence="2">DNA-(apurinic or apyrimidinic site) lyase</fullName>
        <ecNumber evidence="2">4.2.99.18</ecNumber>
    </recommendedName>
</protein>
<dbReference type="GO" id="GO:0016798">
    <property type="term" value="F:hydrolase activity, acting on glycosyl bonds"/>
    <property type="evidence" value="ECO:0007669"/>
    <property type="project" value="UniProtKB-KW"/>
</dbReference>
<dbReference type="InterPro" id="IPR012904">
    <property type="entry name" value="OGG_N"/>
</dbReference>
<evidence type="ECO:0000313" key="12">
    <source>
        <dbReference type="Proteomes" id="UP000767854"/>
    </source>
</evidence>
<evidence type="ECO:0000256" key="6">
    <source>
        <dbReference type="ARBA" id="ARBA00023239"/>
    </source>
</evidence>
<evidence type="ECO:0000256" key="1">
    <source>
        <dbReference type="ARBA" id="ARBA00010679"/>
    </source>
</evidence>
<dbReference type="EMBL" id="JAFBDT010000004">
    <property type="protein sequence ID" value="MBM7561365.1"/>
    <property type="molecule type" value="Genomic_DNA"/>
</dbReference>
<feature type="domain" description="HhH-GPD" evidence="10">
    <location>
        <begin position="112"/>
        <end position="275"/>
    </location>
</feature>
<keyword evidence="4 11" id="KW-0378">Hydrolase</keyword>
<evidence type="ECO:0000313" key="11">
    <source>
        <dbReference type="EMBL" id="MBM7561365.1"/>
    </source>
</evidence>
<reference evidence="11 12" key="1">
    <citation type="submission" date="2021-01" db="EMBL/GenBank/DDBJ databases">
        <title>Genomic Encyclopedia of Type Strains, Phase IV (KMG-IV): sequencing the most valuable type-strain genomes for metagenomic binning, comparative biology and taxonomic classification.</title>
        <authorList>
            <person name="Goeker M."/>
        </authorList>
    </citation>
    <scope>NUCLEOTIDE SEQUENCE [LARGE SCALE GENOMIC DNA]</scope>
    <source>
        <strain evidence="11 12">DSM 24436</strain>
    </source>
</reference>
<evidence type="ECO:0000256" key="2">
    <source>
        <dbReference type="ARBA" id="ARBA00012720"/>
    </source>
</evidence>
<dbReference type="Pfam" id="PF07934">
    <property type="entry name" value="OGG_N"/>
    <property type="match status" value="1"/>
</dbReference>
<dbReference type="PANTHER" id="PTHR10242">
    <property type="entry name" value="8-OXOGUANINE DNA GLYCOSYLASE"/>
    <property type="match status" value="1"/>
</dbReference>
<dbReference type="Proteomes" id="UP000767854">
    <property type="component" value="Unassembled WGS sequence"/>
</dbReference>
<dbReference type="InterPro" id="IPR011257">
    <property type="entry name" value="DNA_glycosylase"/>
</dbReference>
<organism evidence="11 12">
    <name type="scientific">Fusibacter tunisiensis</name>
    <dbReference type="NCBI Taxonomy" id="1008308"/>
    <lineage>
        <taxon>Bacteria</taxon>
        <taxon>Bacillati</taxon>
        <taxon>Bacillota</taxon>
        <taxon>Clostridia</taxon>
        <taxon>Eubacteriales</taxon>
        <taxon>Eubacteriales Family XII. Incertae Sedis</taxon>
        <taxon>Fusibacter</taxon>
    </lineage>
</organism>
<dbReference type="SMART" id="SM00478">
    <property type="entry name" value="ENDO3c"/>
    <property type="match status" value="1"/>
</dbReference>
<dbReference type="SUPFAM" id="SSF55945">
    <property type="entry name" value="TATA-box binding protein-like"/>
    <property type="match status" value="1"/>
</dbReference>
<proteinExistence type="inferred from homology"/>
<dbReference type="Gene3D" id="3.30.310.260">
    <property type="match status" value="1"/>
</dbReference>
<evidence type="ECO:0000256" key="4">
    <source>
        <dbReference type="ARBA" id="ARBA00022801"/>
    </source>
</evidence>
<dbReference type="Pfam" id="PF00730">
    <property type="entry name" value="HhH-GPD"/>
    <property type="match status" value="1"/>
</dbReference>
<dbReference type="EC" id="4.2.99.18" evidence="2"/>
<dbReference type="GO" id="GO:0140078">
    <property type="term" value="F:class I DNA-(apurinic or apyrimidinic site) endonuclease activity"/>
    <property type="evidence" value="ECO:0007669"/>
    <property type="project" value="UniProtKB-EC"/>
</dbReference>
<evidence type="ECO:0000256" key="9">
    <source>
        <dbReference type="ARBA" id="ARBA00044632"/>
    </source>
</evidence>
<dbReference type="Gene3D" id="1.10.1670.10">
    <property type="entry name" value="Helix-hairpin-Helix base-excision DNA repair enzymes (C-terminal)"/>
    <property type="match status" value="1"/>
</dbReference>
<evidence type="ECO:0000256" key="5">
    <source>
        <dbReference type="ARBA" id="ARBA00023204"/>
    </source>
</evidence>
<dbReference type="InterPro" id="IPR023170">
    <property type="entry name" value="HhH_base_excis_C"/>
</dbReference>
<keyword evidence="3" id="KW-0227">DNA damage</keyword>
<sequence length="282" mass="32008">MIIERTYFDPKQTFECGQCFRWHLIDEVYLGVVDGALLAVTPHDKASYRVTVLAGDLSEDRLYDYFDMSVSYADVIGTLAHKDQWLEKATQQGSGIRLLNQDPFETLITFIISANNNIPKIKMAVEALSEKFGHYIGTHKGRPYYAFPTVEALEKAEVVDLQVKGMGYRSKSIYKAVAQITSGNLDLKTPYDLSFDDAKTWLMTLYGVGGKVADCVLLFAYGHKNAFPIDTWMKKVLLNYYGIDGSQKQVEAFAKSYFSEYAGYAQQYLFDFIRNENKTGRL</sequence>
<evidence type="ECO:0000256" key="3">
    <source>
        <dbReference type="ARBA" id="ARBA00022763"/>
    </source>
</evidence>
<dbReference type="InterPro" id="IPR052054">
    <property type="entry name" value="Oxidative_DNA_repair_enzyme"/>
</dbReference>
<comment type="similarity">
    <text evidence="1">Belongs to the type-1 OGG1 family.</text>
</comment>
<keyword evidence="5" id="KW-0234">DNA repair</keyword>
<dbReference type="PANTHER" id="PTHR10242:SF2">
    <property type="entry name" value="N-GLYCOSYLASE_DNA LYASE"/>
    <property type="match status" value="1"/>
</dbReference>
<accession>A0ABS2MPP7</accession>
<keyword evidence="6 11" id="KW-0456">Lyase</keyword>
<evidence type="ECO:0000256" key="8">
    <source>
        <dbReference type="ARBA" id="ARBA00023295"/>
    </source>
</evidence>
<dbReference type="SUPFAM" id="SSF48150">
    <property type="entry name" value="DNA-glycosylase"/>
    <property type="match status" value="1"/>
</dbReference>
<comment type="catalytic activity">
    <reaction evidence="9">
        <text>2'-deoxyribonucleotide-(2'-deoxyribose 5'-phosphate)-2'-deoxyribonucleotide-DNA = a 3'-end 2'-deoxyribonucleotide-(2,3-dehydro-2,3-deoxyribose 5'-phosphate)-DNA + a 5'-end 5'-phospho-2'-deoxyribonucleoside-DNA + H(+)</text>
        <dbReference type="Rhea" id="RHEA:66592"/>
        <dbReference type="Rhea" id="RHEA-COMP:13180"/>
        <dbReference type="Rhea" id="RHEA-COMP:16897"/>
        <dbReference type="Rhea" id="RHEA-COMP:17067"/>
        <dbReference type="ChEBI" id="CHEBI:15378"/>
        <dbReference type="ChEBI" id="CHEBI:136412"/>
        <dbReference type="ChEBI" id="CHEBI:157695"/>
        <dbReference type="ChEBI" id="CHEBI:167181"/>
        <dbReference type="EC" id="4.2.99.18"/>
    </reaction>
</comment>
<dbReference type="InterPro" id="IPR003265">
    <property type="entry name" value="HhH-GPD_domain"/>
</dbReference>
<dbReference type="Gene3D" id="1.10.340.30">
    <property type="entry name" value="Hypothetical protein, domain 2"/>
    <property type="match status" value="1"/>
</dbReference>
<keyword evidence="7" id="KW-0511">Multifunctional enzyme</keyword>
<name>A0ABS2MPP7_9FIRM</name>
<evidence type="ECO:0000259" key="10">
    <source>
        <dbReference type="SMART" id="SM00478"/>
    </source>
</evidence>
<keyword evidence="8 11" id="KW-0326">Glycosidase</keyword>
<comment type="caution">
    <text evidence="11">The sequence shown here is derived from an EMBL/GenBank/DDBJ whole genome shotgun (WGS) entry which is preliminary data.</text>
</comment>
<dbReference type="RefSeq" id="WP_204662803.1">
    <property type="nucleotide sequence ID" value="NZ_JAFBDT010000004.1"/>
</dbReference>
<keyword evidence="12" id="KW-1185">Reference proteome</keyword>
<dbReference type="CDD" id="cd00056">
    <property type="entry name" value="ENDO3c"/>
    <property type="match status" value="1"/>
</dbReference>